<dbReference type="SUPFAM" id="SSF52833">
    <property type="entry name" value="Thioredoxin-like"/>
    <property type="match status" value="1"/>
</dbReference>
<dbReference type="SMART" id="SM00594">
    <property type="entry name" value="UAS"/>
    <property type="match status" value="1"/>
</dbReference>
<evidence type="ECO:0000313" key="6">
    <source>
        <dbReference type="Proteomes" id="UP000775547"/>
    </source>
</evidence>
<accession>A0A9P7G9H0</accession>
<dbReference type="AlphaFoldDB" id="A0A9P7G9H0"/>
<dbReference type="OrthoDB" id="1026733at2759"/>
<proteinExistence type="predicted"/>
<feature type="domain" description="UBX" evidence="4">
    <location>
        <begin position="406"/>
        <end position="443"/>
    </location>
</feature>
<dbReference type="GO" id="GO:0005783">
    <property type="term" value="C:endoplasmic reticulum"/>
    <property type="evidence" value="ECO:0007669"/>
    <property type="project" value="TreeGrafter"/>
</dbReference>
<dbReference type="InterPro" id="IPR001012">
    <property type="entry name" value="UBX_dom"/>
</dbReference>
<feature type="region of interest" description="Disordered" evidence="3">
    <location>
        <begin position="537"/>
        <end position="571"/>
    </location>
</feature>
<dbReference type="GO" id="GO:0043130">
    <property type="term" value="F:ubiquitin binding"/>
    <property type="evidence" value="ECO:0007669"/>
    <property type="project" value="TreeGrafter"/>
</dbReference>
<dbReference type="InterPro" id="IPR036249">
    <property type="entry name" value="Thioredoxin-like_sf"/>
</dbReference>
<name>A0A9P7G9H0_9AGAR</name>
<evidence type="ECO:0000256" key="1">
    <source>
        <dbReference type="ARBA" id="ARBA00023054"/>
    </source>
</evidence>
<evidence type="ECO:0000256" key="2">
    <source>
        <dbReference type="SAM" id="Coils"/>
    </source>
</evidence>
<feature type="coiled-coil region" evidence="2">
    <location>
        <begin position="332"/>
        <end position="359"/>
    </location>
</feature>
<dbReference type="InterPro" id="IPR050730">
    <property type="entry name" value="UBX_domain-protein"/>
</dbReference>
<comment type="caution">
    <text evidence="5">The sequence shown here is derived from an EMBL/GenBank/DDBJ whole genome shotgun (WGS) entry which is preliminary data.</text>
</comment>
<dbReference type="SUPFAM" id="SSF54236">
    <property type="entry name" value="Ubiquitin-like"/>
    <property type="match status" value="1"/>
</dbReference>
<reference evidence="5" key="2">
    <citation type="submission" date="2021-10" db="EMBL/GenBank/DDBJ databases">
        <title>Phylogenomics reveals ancestral predisposition of the termite-cultivated fungus Termitomyces towards a domesticated lifestyle.</title>
        <authorList>
            <person name="Auxier B."/>
            <person name="Grum-Grzhimaylo A."/>
            <person name="Cardenas M.E."/>
            <person name="Lodge J.D."/>
            <person name="Laessoe T."/>
            <person name="Pedersen O."/>
            <person name="Smith M.E."/>
            <person name="Kuyper T.W."/>
            <person name="Franco-Molano E.A."/>
            <person name="Baroni T.J."/>
            <person name="Aanen D.K."/>
        </authorList>
    </citation>
    <scope>NUCLEOTIDE SEQUENCE</scope>
    <source>
        <strain evidence="5">AP01</strain>
        <tissue evidence="5">Mycelium</tissue>
    </source>
</reference>
<dbReference type="Pfam" id="PF14555">
    <property type="entry name" value="UBA_4"/>
    <property type="match status" value="1"/>
</dbReference>
<gene>
    <name evidence="5" type="ORF">DXG03_004760</name>
</gene>
<dbReference type="Gene3D" id="3.10.20.90">
    <property type="entry name" value="Phosphatidylinositol 3-kinase Catalytic Subunit, Chain A, domain 1"/>
    <property type="match status" value="1"/>
</dbReference>
<sequence>MSHLDARQQQALIAQLKAVIGATDDDVAASVLESVGWDVQRAADLVFNSDPTITTSTTRHMEPLNIDDSEVAPPRPTPSSFSIFAFPFHILSNLVRFIFSVLRIPIPQFRAPDRWVRELEEETGAVSIGTTRADTAATTATDSAGPSSLTARRTYDDPATKILPEFTLGSYEDALHICQRDARIGCVVLVSEEHDDVAEFKRTTLTDPTFVNLLHENNVVVWGGDVRDREAWSAAEKLQATTYPFVAFLALQPRRASASTTTISTSSSNNQPILTILSRHQTPVNTSPTALCAHLTNQLLPRVTPFLNRIQAVQRERERDRSIREAQDAAFRDTARRDKERILEKIAEEERKAREARERGAAQDLQRKREQEQQLAWEKAREVREGWRRWGRRVQAQQGTSRGQIGTEKSIRLALRLPSGGRILHSFLPTETLTTLYAFVDAQLVPPGIKASEDPDVSPEGHRIPSSSSAAKLEETLEGVIAAYGKDQRDVEGKESDWWSFTILLSYPRVSIPWRAGVSLGEVEALREGGQVVVEMLGSPGSPLRANGNGSGSGGQGEEVDDGYATESDEE</sequence>
<keyword evidence="6" id="KW-1185">Reference proteome</keyword>
<feature type="compositionally biased region" description="Acidic residues" evidence="3">
    <location>
        <begin position="558"/>
        <end position="571"/>
    </location>
</feature>
<protein>
    <recommendedName>
        <fullName evidence="4">UBX domain-containing protein</fullName>
    </recommendedName>
</protein>
<evidence type="ECO:0000313" key="5">
    <source>
        <dbReference type="EMBL" id="KAG5645968.1"/>
    </source>
</evidence>
<dbReference type="PANTHER" id="PTHR23322:SF1">
    <property type="entry name" value="FAS-ASSOCIATED FACTOR 2"/>
    <property type="match status" value="1"/>
</dbReference>
<dbReference type="PROSITE" id="PS50033">
    <property type="entry name" value="UBX"/>
    <property type="match status" value="1"/>
</dbReference>
<dbReference type="CDD" id="cd01767">
    <property type="entry name" value="UBX"/>
    <property type="match status" value="1"/>
</dbReference>
<dbReference type="Gene3D" id="1.10.8.10">
    <property type="entry name" value="DNA helicase RuvA subunit, C-terminal domain"/>
    <property type="match status" value="1"/>
</dbReference>
<dbReference type="GO" id="GO:0036503">
    <property type="term" value="P:ERAD pathway"/>
    <property type="evidence" value="ECO:0007669"/>
    <property type="project" value="TreeGrafter"/>
</dbReference>
<evidence type="ECO:0000256" key="3">
    <source>
        <dbReference type="SAM" id="MobiDB-lite"/>
    </source>
</evidence>
<dbReference type="Gene3D" id="3.40.30.10">
    <property type="entry name" value="Glutaredoxin"/>
    <property type="match status" value="1"/>
</dbReference>
<dbReference type="InterPro" id="IPR006577">
    <property type="entry name" value="UAS"/>
</dbReference>
<dbReference type="PANTHER" id="PTHR23322">
    <property type="entry name" value="FAS-ASSOCIATED PROTEIN"/>
    <property type="match status" value="1"/>
</dbReference>
<reference evidence="5" key="1">
    <citation type="submission" date="2020-07" db="EMBL/GenBank/DDBJ databases">
        <authorList>
            <person name="Nieuwenhuis M."/>
            <person name="Van De Peppel L.J.J."/>
        </authorList>
    </citation>
    <scope>NUCLEOTIDE SEQUENCE</scope>
    <source>
        <strain evidence="5">AP01</strain>
        <tissue evidence="5">Mycelium</tissue>
    </source>
</reference>
<keyword evidence="1 2" id="KW-0175">Coiled coil</keyword>
<dbReference type="EMBL" id="JABCKV010000029">
    <property type="protein sequence ID" value="KAG5645968.1"/>
    <property type="molecule type" value="Genomic_DNA"/>
</dbReference>
<dbReference type="Proteomes" id="UP000775547">
    <property type="component" value="Unassembled WGS sequence"/>
</dbReference>
<evidence type="ECO:0000259" key="4">
    <source>
        <dbReference type="PROSITE" id="PS50033"/>
    </source>
</evidence>
<dbReference type="Pfam" id="PF00789">
    <property type="entry name" value="UBX"/>
    <property type="match status" value="1"/>
</dbReference>
<dbReference type="InterPro" id="IPR029071">
    <property type="entry name" value="Ubiquitin-like_domsf"/>
</dbReference>
<organism evidence="5 6">
    <name type="scientific">Asterophora parasitica</name>
    <dbReference type="NCBI Taxonomy" id="117018"/>
    <lineage>
        <taxon>Eukaryota</taxon>
        <taxon>Fungi</taxon>
        <taxon>Dikarya</taxon>
        <taxon>Basidiomycota</taxon>
        <taxon>Agaricomycotina</taxon>
        <taxon>Agaricomycetes</taxon>
        <taxon>Agaricomycetidae</taxon>
        <taxon>Agaricales</taxon>
        <taxon>Tricholomatineae</taxon>
        <taxon>Lyophyllaceae</taxon>
        <taxon>Asterophora</taxon>
    </lineage>
</organism>